<dbReference type="Pfam" id="PF07691">
    <property type="entry name" value="PA14"/>
    <property type="match status" value="1"/>
</dbReference>
<dbReference type="Gene3D" id="3.20.20.300">
    <property type="entry name" value="Glycoside hydrolase, family 3, N-terminal domain"/>
    <property type="match status" value="2"/>
</dbReference>
<dbReference type="SMART" id="SM01217">
    <property type="entry name" value="Fn3_like"/>
    <property type="match status" value="1"/>
</dbReference>
<reference evidence="13 14" key="1">
    <citation type="submission" date="2015-06" db="EMBL/GenBank/DDBJ databases">
        <title>Talaromyces atroroseus IBT 11181 draft genome.</title>
        <authorList>
            <person name="Rasmussen K.B."/>
            <person name="Rasmussen S."/>
            <person name="Petersen B."/>
            <person name="Sicheritz-Ponten T."/>
            <person name="Mortensen U.H."/>
            <person name="Thrane U."/>
        </authorList>
    </citation>
    <scope>NUCLEOTIDE SEQUENCE [LARGE SCALE GENOMIC DNA]</scope>
    <source>
        <strain evidence="13 14">IBT 11181</strain>
    </source>
</reference>
<evidence type="ECO:0000256" key="4">
    <source>
        <dbReference type="ARBA" id="ARBA00012744"/>
    </source>
</evidence>
<dbReference type="GeneID" id="31008903"/>
<comment type="pathway">
    <text evidence="2">Glycan metabolism; cellulose degradation.</text>
</comment>
<dbReference type="PANTHER" id="PTHR42715">
    <property type="entry name" value="BETA-GLUCOSIDASE"/>
    <property type="match status" value="1"/>
</dbReference>
<comment type="catalytic activity">
    <reaction evidence="1">
        <text>Hydrolysis of terminal, non-reducing beta-D-glucosyl residues with release of beta-D-glucose.</text>
        <dbReference type="EC" id="3.2.1.21"/>
    </reaction>
</comment>
<dbReference type="EMBL" id="LFMY01000019">
    <property type="protein sequence ID" value="OKL55570.1"/>
    <property type="molecule type" value="Genomic_DNA"/>
</dbReference>
<evidence type="ECO:0000256" key="11">
    <source>
        <dbReference type="SAM" id="SignalP"/>
    </source>
</evidence>
<dbReference type="InterPro" id="IPR037524">
    <property type="entry name" value="PA14/GLEYA"/>
</dbReference>
<gene>
    <name evidence="13" type="ORF">UA08_09147</name>
</gene>
<keyword evidence="10" id="KW-0624">Polysaccharide degradation</keyword>
<dbReference type="Pfam" id="PF01915">
    <property type="entry name" value="Glyco_hydro_3_C"/>
    <property type="match status" value="1"/>
</dbReference>
<dbReference type="Pfam" id="PF14310">
    <property type="entry name" value="Fn3-like"/>
    <property type="match status" value="1"/>
</dbReference>
<evidence type="ECO:0000256" key="1">
    <source>
        <dbReference type="ARBA" id="ARBA00000448"/>
    </source>
</evidence>
<dbReference type="GO" id="GO:0008422">
    <property type="term" value="F:beta-glucosidase activity"/>
    <property type="evidence" value="ECO:0007669"/>
    <property type="project" value="UniProtKB-EC"/>
</dbReference>
<protein>
    <recommendedName>
        <fullName evidence="4">beta-glucosidase</fullName>
        <ecNumber evidence="4">3.2.1.21</ecNumber>
    </recommendedName>
</protein>
<dbReference type="InterPro" id="IPR017853">
    <property type="entry name" value="GH"/>
</dbReference>
<evidence type="ECO:0000256" key="8">
    <source>
        <dbReference type="ARBA" id="ARBA00023277"/>
    </source>
</evidence>
<evidence type="ECO:0000313" key="13">
    <source>
        <dbReference type="EMBL" id="OKL55570.1"/>
    </source>
</evidence>
<evidence type="ECO:0000256" key="2">
    <source>
        <dbReference type="ARBA" id="ARBA00004987"/>
    </source>
</evidence>
<dbReference type="InterPro" id="IPR002772">
    <property type="entry name" value="Glyco_hydro_3_C"/>
</dbReference>
<evidence type="ECO:0000256" key="6">
    <source>
        <dbReference type="ARBA" id="ARBA00023001"/>
    </source>
</evidence>
<dbReference type="STRING" id="1441469.A0A1Q5Q741"/>
<dbReference type="InterPro" id="IPR036962">
    <property type="entry name" value="Glyco_hydro_3_N_sf"/>
</dbReference>
<dbReference type="AlphaFoldDB" id="A0A1Q5Q741"/>
<dbReference type="InterPro" id="IPR026891">
    <property type="entry name" value="Fn3-like"/>
</dbReference>
<dbReference type="SUPFAM" id="SSF52279">
    <property type="entry name" value="Beta-D-glucan exohydrolase, C-terminal domain"/>
    <property type="match status" value="1"/>
</dbReference>
<keyword evidence="7" id="KW-0325">Glycoprotein</keyword>
<evidence type="ECO:0000259" key="12">
    <source>
        <dbReference type="PROSITE" id="PS51820"/>
    </source>
</evidence>
<name>A0A1Q5Q741_TALAT</name>
<dbReference type="UniPathway" id="UPA00696"/>
<comment type="caution">
    <text evidence="13">The sequence shown here is derived from an EMBL/GenBank/DDBJ whole genome shotgun (WGS) entry which is preliminary data.</text>
</comment>
<sequence>MALAASALVAIFILGGSHQGRVRTLDEKLKLIAGESQWRTAEIQRLGIPSLKVSDGPSGARGEIFGEGIPAAFLPSGCRTKSASALLAPTICIHRHPLGGRNFESFSEDPYLTGKLGIAYVRGIQSRGIGATPKHFVANDQETRRFKQNVNVSARALREVYLLPFQMVVRDADPWSRAEWGWDGVFMSDWGGTTSTVKSINNGLDLEMPGPPVKRSKVALEQPLRDDSIRLYRVDESAGRILRFLKKAGRFENPRDDPEVCDDTPEKRSLLFRAACSGVVMLKNNDGALPLKPNENIQKLAVLGPNAQRVVAGGGGSAYIKAPYWTSVYESVQNEFRHTATEIVTAVGAKVNRYLPTCQVARNPDTGKPGAAIDWYRGHEITDAVVATTHMSFALSDDLYFMSFGVVPSEINSATNFSFRVRAILKPLTSGHHTLSLAAIGPAKLLVDGKCVLEQSGAFDEKGSLFFTYGSEEKTVSMAFDAGREYMIDIYYRSHDRQLKLELRDLMDPMEEQFQGIRLGFEEHDTLDRTAAAAEIATDCDAAIIVVGRDKEWETEGQDILSFDLPGEQVQLIREVATVCKRTIVLVQAGTPVNMEPWMQDVQAVLYTWYQGQELGNAAAAVVCGTVNPSGRLPVTFPRRIEDCPAFSSFPGEQNQIYYSEDIFVGYRWWDLLSIEPLFPLGYGLSYNKFEVVPGSISKPTLEEHSPSLTITFEVNNIGGSDVPGRETVIVWFSHCSPTRLRRPKKQICGFAKSKPLSTGEKEQIVLDLDFHAFGMFDPQSHVWIIDACSEFDIWLGTTASNAHPVWRVKAPEEMTWIR</sequence>
<dbReference type="InterPro" id="IPR013783">
    <property type="entry name" value="Ig-like_fold"/>
</dbReference>
<dbReference type="GO" id="GO:0030245">
    <property type="term" value="P:cellulose catabolic process"/>
    <property type="evidence" value="ECO:0007669"/>
    <property type="project" value="UniProtKB-UniPathway"/>
</dbReference>
<keyword evidence="14" id="KW-1185">Reference proteome</keyword>
<dbReference type="OrthoDB" id="47059at2759"/>
<evidence type="ECO:0000256" key="10">
    <source>
        <dbReference type="ARBA" id="ARBA00023326"/>
    </source>
</evidence>
<dbReference type="Gene3D" id="3.40.50.1700">
    <property type="entry name" value="Glycoside hydrolase family 3 C-terminal domain"/>
    <property type="match status" value="2"/>
</dbReference>
<dbReference type="EC" id="3.2.1.21" evidence="4"/>
<dbReference type="InterPro" id="IPR011658">
    <property type="entry name" value="PA14_dom"/>
</dbReference>
<dbReference type="InterPro" id="IPR050288">
    <property type="entry name" value="Cellulose_deg_GH3"/>
</dbReference>
<keyword evidence="5" id="KW-0378">Hydrolase</keyword>
<dbReference type="InterPro" id="IPR036881">
    <property type="entry name" value="Glyco_hydro_3_C_sf"/>
</dbReference>
<feature type="chain" id="PRO_5012366480" description="beta-glucosidase" evidence="11">
    <location>
        <begin position="20"/>
        <end position="819"/>
    </location>
</feature>
<dbReference type="InterPro" id="IPR001764">
    <property type="entry name" value="Glyco_hydro_3_N"/>
</dbReference>
<dbReference type="SMART" id="SM00758">
    <property type="entry name" value="PA14"/>
    <property type="match status" value="1"/>
</dbReference>
<proteinExistence type="inferred from homology"/>
<dbReference type="RefSeq" id="XP_020115691.1">
    <property type="nucleotide sequence ID" value="XM_020264129.1"/>
</dbReference>
<dbReference type="SUPFAM" id="SSF51445">
    <property type="entry name" value="(Trans)glycosidases"/>
    <property type="match status" value="1"/>
</dbReference>
<dbReference type="PANTHER" id="PTHR42715:SF3">
    <property type="entry name" value="BETA-GLUCOSIDASE B-RELATED"/>
    <property type="match status" value="1"/>
</dbReference>
<evidence type="ECO:0000256" key="9">
    <source>
        <dbReference type="ARBA" id="ARBA00023295"/>
    </source>
</evidence>
<keyword evidence="9" id="KW-0326">Glycosidase</keyword>
<dbReference type="PROSITE" id="PS51820">
    <property type="entry name" value="PA14"/>
    <property type="match status" value="1"/>
</dbReference>
<keyword evidence="6" id="KW-0136">Cellulose degradation</keyword>
<feature type="signal peptide" evidence="11">
    <location>
        <begin position="1"/>
        <end position="19"/>
    </location>
</feature>
<comment type="similarity">
    <text evidence="3">Belongs to the glycosyl hydrolase 3 family.</text>
</comment>
<evidence type="ECO:0000256" key="7">
    <source>
        <dbReference type="ARBA" id="ARBA00023180"/>
    </source>
</evidence>
<dbReference type="Pfam" id="PF00933">
    <property type="entry name" value="Glyco_hydro_3"/>
    <property type="match status" value="1"/>
</dbReference>
<dbReference type="Proteomes" id="UP000214365">
    <property type="component" value="Unassembled WGS sequence"/>
</dbReference>
<evidence type="ECO:0000313" key="14">
    <source>
        <dbReference type="Proteomes" id="UP000214365"/>
    </source>
</evidence>
<evidence type="ECO:0000256" key="5">
    <source>
        <dbReference type="ARBA" id="ARBA00022801"/>
    </source>
</evidence>
<dbReference type="Gene3D" id="2.60.40.10">
    <property type="entry name" value="Immunoglobulins"/>
    <property type="match status" value="1"/>
</dbReference>
<keyword evidence="11" id="KW-0732">Signal</keyword>
<evidence type="ECO:0000256" key="3">
    <source>
        <dbReference type="ARBA" id="ARBA00005336"/>
    </source>
</evidence>
<feature type="domain" description="PA14" evidence="12">
    <location>
        <begin position="366"/>
        <end position="535"/>
    </location>
</feature>
<organism evidence="13 14">
    <name type="scientific">Talaromyces atroroseus</name>
    <dbReference type="NCBI Taxonomy" id="1441469"/>
    <lineage>
        <taxon>Eukaryota</taxon>
        <taxon>Fungi</taxon>
        <taxon>Dikarya</taxon>
        <taxon>Ascomycota</taxon>
        <taxon>Pezizomycotina</taxon>
        <taxon>Eurotiomycetes</taxon>
        <taxon>Eurotiomycetidae</taxon>
        <taxon>Eurotiales</taxon>
        <taxon>Trichocomaceae</taxon>
        <taxon>Talaromyces</taxon>
        <taxon>Talaromyces sect. Trachyspermi</taxon>
    </lineage>
</organism>
<accession>A0A1Q5Q741</accession>
<keyword evidence="8" id="KW-0119">Carbohydrate metabolism</keyword>